<dbReference type="NCBIfam" id="TIGR04085">
    <property type="entry name" value="rSAM_more_4Fe4S"/>
    <property type="match status" value="1"/>
</dbReference>
<dbReference type="PANTHER" id="PTHR11228">
    <property type="entry name" value="RADICAL SAM DOMAIN PROTEIN"/>
    <property type="match status" value="1"/>
</dbReference>
<proteinExistence type="predicted"/>
<reference evidence="3" key="1">
    <citation type="submission" date="2017-04" db="EMBL/GenBank/DDBJ databases">
        <title>Function of individual gut microbiota members based on whole genome sequencing of pure cultures obtained from chicken caecum.</title>
        <authorList>
            <person name="Medvecky M."/>
            <person name="Cejkova D."/>
            <person name="Polansky O."/>
            <person name="Karasova D."/>
            <person name="Kubasova T."/>
            <person name="Cizek A."/>
            <person name="Rychlik I."/>
        </authorList>
    </citation>
    <scope>NUCLEOTIDE SEQUENCE [LARGE SCALE GENOMIC DNA]</scope>
    <source>
        <strain evidence="3">An75</strain>
    </source>
</reference>
<dbReference type="AlphaFoldDB" id="A0A1Y3TX13"/>
<dbReference type="CDD" id="cd21109">
    <property type="entry name" value="SPASM"/>
    <property type="match status" value="1"/>
</dbReference>
<organism evidence="2 3">
    <name type="scientific">Anaerotignum lactatifermentans</name>
    <dbReference type="NCBI Taxonomy" id="160404"/>
    <lineage>
        <taxon>Bacteria</taxon>
        <taxon>Bacillati</taxon>
        <taxon>Bacillota</taxon>
        <taxon>Clostridia</taxon>
        <taxon>Lachnospirales</taxon>
        <taxon>Anaerotignaceae</taxon>
        <taxon>Anaerotignum</taxon>
    </lineage>
</organism>
<sequence>MRYVIEDTKYCFKYAFDTETGAYVRTGVLDDKGRDTGKDPFQASFPHLIDVGIMGHCIHGKTGLCAKAGVGCYQSGLWKEEPNMTVEDFRWIAEQCKGKTNQFALGGRGDPDQHEQFAEILKICRENQLVPNFTTSGYGMTPEIAALCKQYCGAVAVSWYRSSYTLRAIQQLLDAGVKTNIHYVLGQNSIEEAIERLQKNDFPKGINAVIFLLHKPVGQGTAENVLLADDPRVKDFFAQIDAQHTFKVGMDSCHVPGAVNFCGNIHPASLDTCEGGRFSCYISADMQMTPCSFDQERKYEVSLRMYTIEEAWNSLEFENFRNRMKGACPACEKRELCMGGCPLMREIVLCSRSTKQYIE</sequence>
<protein>
    <submittedName>
        <fullName evidence="2">Radical SAM protein</fullName>
    </submittedName>
</protein>
<dbReference type="InterPro" id="IPR013785">
    <property type="entry name" value="Aldolase_TIM"/>
</dbReference>
<dbReference type="Proteomes" id="UP000195455">
    <property type="component" value="Unassembled WGS sequence"/>
</dbReference>
<dbReference type="Pfam" id="PF13186">
    <property type="entry name" value="SPASM"/>
    <property type="match status" value="1"/>
</dbReference>
<dbReference type="InterPro" id="IPR058240">
    <property type="entry name" value="rSAM_sf"/>
</dbReference>
<dbReference type="EMBL" id="NFHM01000023">
    <property type="protein sequence ID" value="OUN41096.1"/>
    <property type="molecule type" value="Genomic_DNA"/>
</dbReference>
<dbReference type="SUPFAM" id="SSF102114">
    <property type="entry name" value="Radical SAM enzymes"/>
    <property type="match status" value="1"/>
</dbReference>
<dbReference type="PANTHER" id="PTHR11228:SF7">
    <property type="entry name" value="PQQA PEPTIDE CYCLASE"/>
    <property type="match status" value="1"/>
</dbReference>
<dbReference type="InterPro" id="IPR023885">
    <property type="entry name" value="4Fe4S-binding_SPASM_dom"/>
</dbReference>
<evidence type="ECO:0000259" key="1">
    <source>
        <dbReference type="Pfam" id="PF13186"/>
    </source>
</evidence>
<evidence type="ECO:0000313" key="2">
    <source>
        <dbReference type="EMBL" id="OUN41096.1"/>
    </source>
</evidence>
<accession>A0A1Y3TX13</accession>
<evidence type="ECO:0000313" key="3">
    <source>
        <dbReference type="Proteomes" id="UP000195455"/>
    </source>
</evidence>
<feature type="domain" description="4Fe4S-binding SPASM" evidence="1">
    <location>
        <begin position="273"/>
        <end position="331"/>
    </location>
</feature>
<comment type="caution">
    <text evidence="2">The sequence shown here is derived from an EMBL/GenBank/DDBJ whole genome shotgun (WGS) entry which is preliminary data.</text>
</comment>
<gene>
    <name evidence="2" type="ORF">B5G26_12665</name>
</gene>
<dbReference type="Gene3D" id="3.20.20.70">
    <property type="entry name" value="Aldolase class I"/>
    <property type="match status" value="1"/>
</dbReference>
<name>A0A1Y3TX13_9FIRM</name>
<dbReference type="InterPro" id="IPR050377">
    <property type="entry name" value="Radical_SAM_PqqE_MftC-like"/>
</dbReference>